<evidence type="ECO:0000256" key="2">
    <source>
        <dbReference type="SAM" id="SignalP"/>
    </source>
</evidence>
<protein>
    <recommendedName>
        <fullName evidence="5">Secreted protein</fullName>
    </recommendedName>
</protein>
<name>A0ABR1YVB8_9PEZI</name>
<feature type="chain" id="PRO_5045790690" description="Secreted protein" evidence="2">
    <location>
        <begin position="23"/>
        <end position="227"/>
    </location>
</feature>
<evidence type="ECO:0000313" key="4">
    <source>
        <dbReference type="Proteomes" id="UP001492380"/>
    </source>
</evidence>
<evidence type="ECO:0008006" key="5">
    <source>
        <dbReference type="Google" id="ProtNLM"/>
    </source>
</evidence>
<sequence length="227" mass="24844">MTWTSRHLQMSLFPLTLPFTRIGCFGRTRDPSIPWTERRSFCGLCTNTPHRRGSSVMCLLGHARHTHEGAVPAGPGRLHPLCDNSTSPSRWSLSEPVTDWIGKRWKTSASACNGSGRMEEVGGSNSVISFHSFSHLAQSLFSILVRRVVTKIALFVSSTGSQTWHITAVRFCRARSSYARAQKGTKQSCNRTSSTTQLEPRTASSGGQAANVALRLPLLLRASSSPC</sequence>
<comment type="caution">
    <text evidence="3">The sequence shown here is derived from an EMBL/GenBank/DDBJ whole genome shotgun (WGS) entry which is preliminary data.</text>
</comment>
<keyword evidence="4" id="KW-1185">Reference proteome</keyword>
<feature type="compositionally biased region" description="Polar residues" evidence="1">
    <location>
        <begin position="184"/>
        <end position="206"/>
    </location>
</feature>
<evidence type="ECO:0000256" key="1">
    <source>
        <dbReference type="SAM" id="MobiDB-lite"/>
    </source>
</evidence>
<keyword evidence="2" id="KW-0732">Signal</keyword>
<feature type="signal peptide" evidence="2">
    <location>
        <begin position="1"/>
        <end position="22"/>
    </location>
</feature>
<evidence type="ECO:0000313" key="3">
    <source>
        <dbReference type="EMBL" id="KAK8240008.1"/>
    </source>
</evidence>
<gene>
    <name evidence="3" type="ORF">HDK90DRAFT_169612</name>
</gene>
<dbReference type="Proteomes" id="UP001492380">
    <property type="component" value="Unassembled WGS sequence"/>
</dbReference>
<accession>A0ABR1YVB8</accession>
<dbReference type="EMBL" id="JBBWRZ010000003">
    <property type="protein sequence ID" value="KAK8240008.1"/>
    <property type="molecule type" value="Genomic_DNA"/>
</dbReference>
<proteinExistence type="predicted"/>
<reference evidence="3 4" key="1">
    <citation type="submission" date="2024-04" db="EMBL/GenBank/DDBJ databases">
        <title>Phyllosticta paracitricarpa is synonymous to the EU quarantine fungus P. citricarpa based on phylogenomic analyses.</title>
        <authorList>
            <consortium name="Lawrence Berkeley National Laboratory"/>
            <person name="Van Ingen-Buijs V.A."/>
            <person name="Van Westerhoven A.C."/>
            <person name="Haridas S."/>
            <person name="Skiadas P."/>
            <person name="Martin F."/>
            <person name="Groenewald J.Z."/>
            <person name="Crous P.W."/>
            <person name="Seidl M.F."/>
        </authorList>
    </citation>
    <scope>NUCLEOTIDE SEQUENCE [LARGE SCALE GENOMIC DNA]</scope>
    <source>
        <strain evidence="3 4">CBS 123374</strain>
    </source>
</reference>
<organism evidence="3 4">
    <name type="scientific">Phyllosticta capitalensis</name>
    <dbReference type="NCBI Taxonomy" id="121624"/>
    <lineage>
        <taxon>Eukaryota</taxon>
        <taxon>Fungi</taxon>
        <taxon>Dikarya</taxon>
        <taxon>Ascomycota</taxon>
        <taxon>Pezizomycotina</taxon>
        <taxon>Dothideomycetes</taxon>
        <taxon>Dothideomycetes incertae sedis</taxon>
        <taxon>Botryosphaeriales</taxon>
        <taxon>Phyllostictaceae</taxon>
        <taxon>Phyllosticta</taxon>
    </lineage>
</organism>
<feature type="region of interest" description="Disordered" evidence="1">
    <location>
        <begin position="183"/>
        <end position="206"/>
    </location>
</feature>